<evidence type="ECO:0000256" key="4">
    <source>
        <dbReference type="ARBA" id="ARBA00035171"/>
    </source>
</evidence>
<comment type="similarity">
    <text evidence="1 5 6">Belongs to the bacterial ribosomal protein bL19 family.</text>
</comment>
<dbReference type="PATRIC" id="fig|869212.3.peg.647"/>
<dbReference type="SUPFAM" id="SSF50104">
    <property type="entry name" value="Translation proteins SH3-like domain"/>
    <property type="match status" value="1"/>
</dbReference>
<dbReference type="PRINTS" id="PR00061">
    <property type="entry name" value="RIBOSOMALL19"/>
</dbReference>
<evidence type="ECO:0000256" key="1">
    <source>
        <dbReference type="ARBA" id="ARBA00005781"/>
    </source>
</evidence>
<dbReference type="Gene3D" id="2.30.30.790">
    <property type="match status" value="1"/>
</dbReference>
<evidence type="ECO:0000256" key="5">
    <source>
        <dbReference type="HAMAP-Rule" id="MF_00402"/>
    </source>
</evidence>
<proteinExistence type="inferred from homology"/>
<comment type="function">
    <text evidence="5 6">This protein is located at the 30S-50S ribosomal subunit interface and may play a role in the structure and function of the aminoacyl-tRNA binding site.</text>
</comment>
<name>I4B218_TURPD</name>
<sequence length="150" mass="16683">MLNQILQKLHYDVVNRPVDFSVGDTVKVHYKIKEGAKERIQIYEGLVIAIQNQGAGKTFTVRRVSFDVGVERIFPLYAPTVEKVEKIRSSKVRRAKLYYLRDKSGKGSRLKEIVRKPVKDSLFAAAQAYKAAKPKAAPAAEAPAAAETPA</sequence>
<keyword evidence="8" id="KW-1185">Reference proteome</keyword>
<evidence type="ECO:0000313" key="8">
    <source>
        <dbReference type="Proteomes" id="UP000006048"/>
    </source>
</evidence>
<dbReference type="AlphaFoldDB" id="I4B218"/>
<evidence type="ECO:0000256" key="3">
    <source>
        <dbReference type="ARBA" id="ARBA00023274"/>
    </source>
</evidence>
<evidence type="ECO:0000256" key="2">
    <source>
        <dbReference type="ARBA" id="ARBA00022980"/>
    </source>
</evidence>
<dbReference type="GO" id="GO:0022625">
    <property type="term" value="C:cytosolic large ribosomal subunit"/>
    <property type="evidence" value="ECO:0007669"/>
    <property type="project" value="TreeGrafter"/>
</dbReference>
<dbReference type="NCBIfam" id="TIGR01024">
    <property type="entry name" value="rplS_bact"/>
    <property type="match status" value="1"/>
</dbReference>
<keyword evidence="2 5" id="KW-0689">Ribosomal protein</keyword>
<dbReference type="InterPro" id="IPR001857">
    <property type="entry name" value="Ribosomal_bL19"/>
</dbReference>
<evidence type="ECO:0000313" key="7">
    <source>
        <dbReference type="EMBL" id="AFM11325.1"/>
    </source>
</evidence>
<dbReference type="Pfam" id="PF01245">
    <property type="entry name" value="Ribosomal_L19"/>
    <property type="match status" value="1"/>
</dbReference>
<accession>I4B218</accession>
<dbReference type="GO" id="GO:0006412">
    <property type="term" value="P:translation"/>
    <property type="evidence" value="ECO:0007669"/>
    <property type="project" value="UniProtKB-UniRule"/>
</dbReference>
<dbReference type="HAMAP" id="MF_00402">
    <property type="entry name" value="Ribosomal_bL19"/>
    <property type="match status" value="1"/>
</dbReference>
<dbReference type="KEGG" id="tpx:Turpa_0673"/>
<dbReference type="PANTHER" id="PTHR15680">
    <property type="entry name" value="RIBOSOMAL PROTEIN L19"/>
    <property type="match status" value="1"/>
</dbReference>
<evidence type="ECO:0000256" key="6">
    <source>
        <dbReference type="RuleBase" id="RU000559"/>
    </source>
</evidence>
<dbReference type="EMBL" id="CP002959">
    <property type="protein sequence ID" value="AFM11325.1"/>
    <property type="molecule type" value="Genomic_DNA"/>
</dbReference>
<dbReference type="GO" id="GO:0003735">
    <property type="term" value="F:structural constituent of ribosome"/>
    <property type="evidence" value="ECO:0007669"/>
    <property type="project" value="InterPro"/>
</dbReference>
<dbReference type="HOGENOM" id="CLU_103507_2_2_12"/>
<protein>
    <recommendedName>
        <fullName evidence="4 5">Large ribosomal subunit protein bL19</fullName>
    </recommendedName>
</protein>
<dbReference type="InterPro" id="IPR038657">
    <property type="entry name" value="Ribosomal_bL19_sf"/>
</dbReference>
<reference evidence="7 8" key="1">
    <citation type="submission" date="2012-06" db="EMBL/GenBank/DDBJ databases">
        <title>The complete chromosome of genome of Turneriella parva DSM 21527.</title>
        <authorList>
            <consortium name="US DOE Joint Genome Institute (JGI-PGF)"/>
            <person name="Lucas S."/>
            <person name="Han J."/>
            <person name="Lapidus A."/>
            <person name="Bruce D."/>
            <person name="Goodwin L."/>
            <person name="Pitluck S."/>
            <person name="Peters L."/>
            <person name="Kyrpides N."/>
            <person name="Mavromatis K."/>
            <person name="Ivanova N."/>
            <person name="Mikhailova N."/>
            <person name="Chertkov O."/>
            <person name="Detter J.C."/>
            <person name="Tapia R."/>
            <person name="Han C."/>
            <person name="Land M."/>
            <person name="Hauser L."/>
            <person name="Markowitz V."/>
            <person name="Cheng J.-F."/>
            <person name="Hugenholtz P."/>
            <person name="Woyke T."/>
            <person name="Wu D."/>
            <person name="Gronow S."/>
            <person name="Wellnitz S."/>
            <person name="Brambilla E."/>
            <person name="Klenk H.-P."/>
            <person name="Eisen J.A."/>
        </authorList>
    </citation>
    <scope>NUCLEOTIDE SEQUENCE [LARGE SCALE GENOMIC DNA]</scope>
    <source>
        <strain evidence="8">ATCC BAA-1111 / DSM 21527 / NCTC 11395 / H</strain>
    </source>
</reference>
<keyword evidence="3 5" id="KW-0687">Ribonucleoprotein</keyword>
<dbReference type="InterPro" id="IPR008991">
    <property type="entry name" value="Translation_prot_SH3-like_sf"/>
</dbReference>
<dbReference type="STRING" id="869212.Turpa_0673"/>
<organism evidence="7 8">
    <name type="scientific">Turneriella parva (strain ATCC BAA-1111 / DSM 21527 / NCTC 11395 / H)</name>
    <name type="common">Leptospira parva</name>
    <dbReference type="NCBI Taxonomy" id="869212"/>
    <lineage>
        <taxon>Bacteria</taxon>
        <taxon>Pseudomonadati</taxon>
        <taxon>Spirochaetota</taxon>
        <taxon>Spirochaetia</taxon>
        <taxon>Leptospirales</taxon>
        <taxon>Leptospiraceae</taxon>
        <taxon>Turneriella</taxon>
    </lineage>
</organism>
<dbReference type="PANTHER" id="PTHR15680:SF9">
    <property type="entry name" value="LARGE RIBOSOMAL SUBUNIT PROTEIN BL19M"/>
    <property type="match status" value="1"/>
</dbReference>
<gene>
    <name evidence="5" type="primary">rplS</name>
    <name evidence="7" type="ordered locus">Turpa_0673</name>
</gene>
<dbReference type="Proteomes" id="UP000006048">
    <property type="component" value="Chromosome"/>
</dbReference>